<dbReference type="EMBL" id="BART01017727">
    <property type="protein sequence ID" value="GAG81219.1"/>
    <property type="molecule type" value="Genomic_DNA"/>
</dbReference>
<sequence>YTPQQLQAIEQLFSSGGGGNGQPVNFTDFVLTLSRKTATEEIKIESRQRQEPELAKIVEVTPDAETPSNI</sequence>
<organism evidence="1">
    <name type="scientific">marine sediment metagenome</name>
    <dbReference type="NCBI Taxonomy" id="412755"/>
    <lineage>
        <taxon>unclassified sequences</taxon>
        <taxon>metagenomes</taxon>
        <taxon>ecological metagenomes</taxon>
    </lineage>
</organism>
<reference evidence="1" key="1">
    <citation type="journal article" date="2014" name="Front. Microbiol.">
        <title>High frequency of phylogenetically diverse reductive dehalogenase-homologous genes in deep subseafloor sedimentary metagenomes.</title>
        <authorList>
            <person name="Kawai M."/>
            <person name="Futagami T."/>
            <person name="Toyoda A."/>
            <person name="Takaki Y."/>
            <person name="Nishi S."/>
            <person name="Hori S."/>
            <person name="Arai W."/>
            <person name="Tsubouchi T."/>
            <person name="Morono Y."/>
            <person name="Uchiyama I."/>
            <person name="Ito T."/>
            <person name="Fujiyama A."/>
            <person name="Inagaki F."/>
            <person name="Takami H."/>
        </authorList>
    </citation>
    <scope>NUCLEOTIDE SEQUENCE</scope>
    <source>
        <strain evidence="1">Expedition CK06-06</strain>
    </source>
</reference>
<feature type="non-terminal residue" evidence="1">
    <location>
        <position position="1"/>
    </location>
</feature>
<accession>X1AGW9</accession>
<comment type="caution">
    <text evidence="1">The sequence shown here is derived from an EMBL/GenBank/DDBJ whole genome shotgun (WGS) entry which is preliminary data.</text>
</comment>
<gene>
    <name evidence="1" type="ORF">S01H4_33646</name>
</gene>
<dbReference type="AlphaFoldDB" id="X1AGW9"/>
<proteinExistence type="predicted"/>
<name>X1AGW9_9ZZZZ</name>
<evidence type="ECO:0000313" key="1">
    <source>
        <dbReference type="EMBL" id="GAG81219.1"/>
    </source>
</evidence>
<protein>
    <submittedName>
        <fullName evidence="1">Uncharacterized protein</fullName>
    </submittedName>
</protein>